<evidence type="ECO:0000259" key="2">
    <source>
        <dbReference type="Pfam" id="PF13649"/>
    </source>
</evidence>
<organism evidence="3 4">
    <name type="scientific">Eiseniibacteriota bacterium</name>
    <dbReference type="NCBI Taxonomy" id="2212470"/>
    <lineage>
        <taxon>Bacteria</taxon>
        <taxon>Candidatus Eiseniibacteriota</taxon>
    </lineage>
</organism>
<evidence type="ECO:0000256" key="1">
    <source>
        <dbReference type="SAM" id="MobiDB-lite"/>
    </source>
</evidence>
<sequence>MEDSTSRHGSSPDPLRGTGPTSNPSPDTTPSAPPDGSPAPSTDAYGDIRYRGLIAWSNRLEREWPFLTQQLASAPERSVVDLGCGPGEHVARFAYEGWRALGIDRSPAQIEDARTHHPTIAFEVGPMEELANLTDARFGAALCLGNALPSLDDAQMDQLLAALSNGLLPGGVFLVQWIDYAPILAGTKRALPVAVRPGTDGSEIVFIRVYAPDPDPRFVHFLPTTLELPADGETSLQLKSGHRIRHRGWTADEMTSRLRAHGFVSVDQYGGLDGAPHEPGRSQDVVLVAKKA</sequence>
<feature type="region of interest" description="Disordered" evidence="1">
    <location>
        <begin position="1"/>
        <end position="45"/>
    </location>
</feature>
<feature type="compositionally biased region" description="Low complexity" evidence="1">
    <location>
        <begin position="17"/>
        <end position="30"/>
    </location>
</feature>
<dbReference type="InterPro" id="IPR029063">
    <property type="entry name" value="SAM-dependent_MTases_sf"/>
</dbReference>
<dbReference type="EMBL" id="JAGQHS010000276">
    <property type="protein sequence ID" value="MCA9759165.1"/>
    <property type="molecule type" value="Genomic_DNA"/>
</dbReference>
<name>A0A956NL47_UNCEI</name>
<proteinExistence type="predicted"/>
<dbReference type="Proteomes" id="UP000739538">
    <property type="component" value="Unassembled WGS sequence"/>
</dbReference>
<keyword evidence="3" id="KW-0808">Transferase</keyword>
<keyword evidence="3" id="KW-0489">Methyltransferase</keyword>
<feature type="domain" description="Methyltransferase" evidence="2">
    <location>
        <begin position="79"/>
        <end position="171"/>
    </location>
</feature>
<dbReference type="CDD" id="cd02440">
    <property type="entry name" value="AdoMet_MTases"/>
    <property type="match status" value="1"/>
</dbReference>
<dbReference type="GO" id="GO:0032259">
    <property type="term" value="P:methylation"/>
    <property type="evidence" value="ECO:0007669"/>
    <property type="project" value="UniProtKB-KW"/>
</dbReference>
<reference evidence="3" key="1">
    <citation type="submission" date="2020-04" db="EMBL/GenBank/DDBJ databases">
        <authorList>
            <person name="Zhang T."/>
        </authorList>
    </citation>
    <scope>NUCLEOTIDE SEQUENCE</scope>
    <source>
        <strain evidence="3">HKST-UBA02</strain>
    </source>
</reference>
<accession>A0A956NL47</accession>
<evidence type="ECO:0000313" key="4">
    <source>
        <dbReference type="Proteomes" id="UP000739538"/>
    </source>
</evidence>
<dbReference type="GO" id="GO:0008168">
    <property type="term" value="F:methyltransferase activity"/>
    <property type="evidence" value="ECO:0007669"/>
    <property type="project" value="UniProtKB-KW"/>
</dbReference>
<gene>
    <name evidence="3" type="ORF">KDA27_25450</name>
</gene>
<evidence type="ECO:0000313" key="3">
    <source>
        <dbReference type="EMBL" id="MCA9759165.1"/>
    </source>
</evidence>
<dbReference type="AlphaFoldDB" id="A0A956NL47"/>
<dbReference type="InterPro" id="IPR041698">
    <property type="entry name" value="Methyltransf_25"/>
</dbReference>
<dbReference type="SUPFAM" id="SSF53335">
    <property type="entry name" value="S-adenosyl-L-methionine-dependent methyltransferases"/>
    <property type="match status" value="1"/>
</dbReference>
<comment type="caution">
    <text evidence="3">The sequence shown here is derived from an EMBL/GenBank/DDBJ whole genome shotgun (WGS) entry which is preliminary data.</text>
</comment>
<dbReference type="Pfam" id="PF13649">
    <property type="entry name" value="Methyltransf_25"/>
    <property type="match status" value="1"/>
</dbReference>
<reference evidence="3" key="2">
    <citation type="journal article" date="2021" name="Microbiome">
        <title>Successional dynamics and alternative stable states in a saline activated sludge microbial community over 9 years.</title>
        <authorList>
            <person name="Wang Y."/>
            <person name="Ye J."/>
            <person name="Ju F."/>
            <person name="Liu L."/>
            <person name="Boyd J.A."/>
            <person name="Deng Y."/>
            <person name="Parks D.H."/>
            <person name="Jiang X."/>
            <person name="Yin X."/>
            <person name="Woodcroft B.J."/>
            <person name="Tyson G.W."/>
            <person name="Hugenholtz P."/>
            <person name="Polz M.F."/>
            <person name="Zhang T."/>
        </authorList>
    </citation>
    <scope>NUCLEOTIDE SEQUENCE</scope>
    <source>
        <strain evidence="3">HKST-UBA02</strain>
    </source>
</reference>
<protein>
    <submittedName>
        <fullName evidence="3">Class I SAM-dependent methyltransferase</fullName>
    </submittedName>
</protein>
<dbReference type="Gene3D" id="3.40.50.150">
    <property type="entry name" value="Vaccinia Virus protein VP39"/>
    <property type="match status" value="1"/>
</dbReference>